<comment type="caution">
    <text evidence="3">The sequence shown here is derived from an EMBL/GenBank/DDBJ whole genome shotgun (WGS) entry which is preliminary data.</text>
</comment>
<feature type="non-terminal residue" evidence="3">
    <location>
        <position position="1"/>
    </location>
</feature>
<evidence type="ECO:0000313" key="5">
    <source>
        <dbReference type="Proteomes" id="UP000824469"/>
    </source>
</evidence>
<feature type="non-terminal residue" evidence="3">
    <location>
        <position position="122"/>
    </location>
</feature>
<dbReference type="OMA" id="HEYQYHA"/>
<gene>
    <name evidence="4" type="ORF">KI387_004572</name>
    <name evidence="3" type="ORF">KI387_019302</name>
</gene>
<evidence type="ECO:0000313" key="4">
    <source>
        <dbReference type="EMBL" id="KAH9324394.1"/>
    </source>
</evidence>
<dbReference type="Proteomes" id="UP000824469">
    <property type="component" value="Unassembled WGS sequence"/>
</dbReference>
<dbReference type="GO" id="GO:0005773">
    <property type="term" value="C:vacuole"/>
    <property type="evidence" value="ECO:0007669"/>
    <property type="project" value="TreeGrafter"/>
</dbReference>
<dbReference type="PANTHER" id="PTHR11802">
    <property type="entry name" value="SERINE PROTEASE FAMILY S10 SERINE CARBOXYPEPTIDASE"/>
    <property type="match status" value="1"/>
</dbReference>
<dbReference type="AlphaFoldDB" id="A0AA38G8T7"/>
<dbReference type="EMBL" id="JAHRHJ020000004">
    <property type="protein sequence ID" value="KAH9317533.1"/>
    <property type="molecule type" value="Genomic_DNA"/>
</dbReference>
<keyword evidence="5" id="KW-1185">Reference proteome</keyword>
<dbReference type="InterPro" id="IPR001563">
    <property type="entry name" value="Peptidase_S10"/>
</dbReference>
<accession>A0AA38G8T7</accession>
<protein>
    <recommendedName>
        <fullName evidence="6">Serine carboxypeptidase</fullName>
    </recommendedName>
</protein>
<evidence type="ECO:0000256" key="1">
    <source>
        <dbReference type="ARBA" id="ARBA00009431"/>
    </source>
</evidence>
<dbReference type="InterPro" id="IPR029058">
    <property type="entry name" value="AB_hydrolase_fold"/>
</dbReference>
<dbReference type="GO" id="GO:0004185">
    <property type="term" value="F:serine-type carboxypeptidase activity"/>
    <property type="evidence" value="ECO:0007669"/>
    <property type="project" value="InterPro"/>
</dbReference>
<name>A0AA38G8T7_TAXCH</name>
<keyword evidence="2" id="KW-0732">Signal</keyword>
<dbReference type="SUPFAM" id="SSF53474">
    <property type="entry name" value="alpha/beta-Hydrolases"/>
    <property type="match status" value="1"/>
</dbReference>
<evidence type="ECO:0000256" key="2">
    <source>
        <dbReference type="SAM" id="SignalP"/>
    </source>
</evidence>
<proteinExistence type="inferred from homology"/>
<evidence type="ECO:0008006" key="6">
    <source>
        <dbReference type="Google" id="ProtNLM"/>
    </source>
</evidence>
<reference evidence="3 5" key="1">
    <citation type="journal article" date="2021" name="Nat. Plants">
        <title>The Taxus genome provides insights into paclitaxel biosynthesis.</title>
        <authorList>
            <person name="Xiong X."/>
            <person name="Gou J."/>
            <person name="Liao Q."/>
            <person name="Li Y."/>
            <person name="Zhou Q."/>
            <person name="Bi G."/>
            <person name="Li C."/>
            <person name="Du R."/>
            <person name="Wang X."/>
            <person name="Sun T."/>
            <person name="Guo L."/>
            <person name="Liang H."/>
            <person name="Lu P."/>
            <person name="Wu Y."/>
            <person name="Zhang Z."/>
            <person name="Ro D.K."/>
            <person name="Shang Y."/>
            <person name="Huang S."/>
            <person name="Yan J."/>
        </authorList>
    </citation>
    <scope>NUCLEOTIDE SEQUENCE [LARGE SCALE GENOMIC DNA]</scope>
    <source>
        <strain evidence="3">Ta-2019</strain>
    </source>
</reference>
<feature type="chain" id="PRO_5041630199" description="Serine carboxypeptidase" evidence="2">
    <location>
        <begin position="32"/>
        <end position="122"/>
    </location>
</feature>
<dbReference type="Pfam" id="PF00450">
    <property type="entry name" value="Peptidase_S10"/>
    <property type="match status" value="1"/>
</dbReference>
<dbReference type="PANTHER" id="PTHR11802:SF281">
    <property type="entry name" value="CARBOXYPEPTIDASE"/>
    <property type="match status" value="1"/>
</dbReference>
<feature type="signal peptide" evidence="2">
    <location>
        <begin position="1"/>
        <end position="31"/>
    </location>
</feature>
<organism evidence="3 5">
    <name type="scientific">Taxus chinensis</name>
    <name type="common">Chinese yew</name>
    <name type="synonym">Taxus wallichiana var. chinensis</name>
    <dbReference type="NCBI Taxonomy" id="29808"/>
    <lineage>
        <taxon>Eukaryota</taxon>
        <taxon>Viridiplantae</taxon>
        <taxon>Streptophyta</taxon>
        <taxon>Embryophyta</taxon>
        <taxon>Tracheophyta</taxon>
        <taxon>Spermatophyta</taxon>
        <taxon>Pinopsida</taxon>
        <taxon>Pinidae</taxon>
        <taxon>Conifers II</taxon>
        <taxon>Cupressales</taxon>
        <taxon>Taxaceae</taxon>
        <taxon>Taxus</taxon>
    </lineage>
</organism>
<dbReference type="GO" id="GO:0006508">
    <property type="term" value="P:proteolysis"/>
    <property type="evidence" value="ECO:0007669"/>
    <property type="project" value="InterPro"/>
</dbReference>
<evidence type="ECO:0000313" key="3">
    <source>
        <dbReference type="EMBL" id="KAH9317533.1"/>
    </source>
</evidence>
<dbReference type="EMBL" id="JAHRHJ020000002">
    <property type="protein sequence ID" value="KAH9324394.1"/>
    <property type="molecule type" value="Genomic_DNA"/>
</dbReference>
<sequence>VMDFRLQNGRSDALLQLGILFLLLIVHTAIAAPESDLVEKLPGQTQSVSFKLYAGYININADKALFYYFVEADNARPKSTPLALWLTGGPGCSSLGYGAFKEHGPFRPKGDILLEDKYSWNR</sequence>
<dbReference type="Gene3D" id="3.40.50.1820">
    <property type="entry name" value="alpha/beta hydrolase"/>
    <property type="match status" value="1"/>
</dbReference>
<comment type="similarity">
    <text evidence="1">Belongs to the peptidase S10 family.</text>
</comment>